<evidence type="ECO:0000256" key="1">
    <source>
        <dbReference type="SAM" id="Phobius"/>
    </source>
</evidence>
<dbReference type="AlphaFoldDB" id="A0A7X5R3D9"/>
<dbReference type="EMBL" id="JAAMOX010000002">
    <property type="protein sequence ID" value="NIH54918.1"/>
    <property type="molecule type" value="Genomic_DNA"/>
</dbReference>
<feature type="transmembrane region" description="Helical" evidence="1">
    <location>
        <begin position="42"/>
        <end position="60"/>
    </location>
</feature>
<gene>
    <name evidence="2" type="ORF">FHX76_002814</name>
</gene>
<feature type="transmembrane region" description="Helical" evidence="1">
    <location>
        <begin position="93"/>
        <end position="115"/>
    </location>
</feature>
<keyword evidence="1" id="KW-1133">Transmembrane helix</keyword>
<protein>
    <submittedName>
        <fullName evidence="2">Uncharacterized protein</fullName>
    </submittedName>
</protein>
<evidence type="ECO:0000313" key="2">
    <source>
        <dbReference type="EMBL" id="NIH54918.1"/>
    </source>
</evidence>
<keyword evidence="1" id="KW-0472">Membrane</keyword>
<keyword evidence="3" id="KW-1185">Reference proteome</keyword>
<dbReference type="Proteomes" id="UP000541033">
    <property type="component" value="Unassembled WGS sequence"/>
</dbReference>
<comment type="caution">
    <text evidence="2">The sequence shown here is derived from an EMBL/GenBank/DDBJ whole genome shotgun (WGS) entry which is preliminary data.</text>
</comment>
<accession>A0A7X5R3D9</accession>
<dbReference type="RefSeq" id="WP_167151557.1">
    <property type="nucleotide sequence ID" value="NZ_JAAMOX010000002.1"/>
</dbReference>
<proteinExistence type="predicted"/>
<name>A0A7X5R3D9_9MICO</name>
<reference evidence="2 3" key="1">
    <citation type="submission" date="2020-02" db="EMBL/GenBank/DDBJ databases">
        <title>Sequencing the genomes of 1000 actinobacteria strains.</title>
        <authorList>
            <person name="Klenk H.-P."/>
        </authorList>
    </citation>
    <scope>NUCLEOTIDE SEQUENCE [LARGE SCALE GENOMIC DNA]</scope>
    <source>
        <strain evidence="2 3">DSM 27960</strain>
    </source>
</reference>
<evidence type="ECO:0000313" key="3">
    <source>
        <dbReference type="Proteomes" id="UP000541033"/>
    </source>
</evidence>
<organism evidence="2 3">
    <name type="scientific">Lysinibacter cavernae</name>
    <dbReference type="NCBI Taxonomy" id="1640652"/>
    <lineage>
        <taxon>Bacteria</taxon>
        <taxon>Bacillati</taxon>
        <taxon>Actinomycetota</taxon>
        <taxon>Actinomycetes</taxon>
        <taxon>Micrococcales</taxon>
        <taxon>Microbacteriaceae</taxon>
        <taxon>Lysinibacter</taxon>
    </lineage>
</organism>
<sequence>MTVVGGSVVNAKTQEFLREGQHDLERRLMEIGGELSPAAEGWLAVAGGSFAIALCLLCMFRSAKVARWLANAQRSRGGTMAEQAAQNSTPGTIMFVGIAGLFVGTPLLIVGIVQLSQLQG</sequence>
<keyword evidence="1" id="KW-0812">Transmembrane</keyword>